<reference evidence="2" key="1">
    <citation type="journal article" date="2021" name="Proc. Natl. Acad. Sci. U.S.A.">
        <title>A Catalog of Tens of Thousands of Viruses from Human Metagenomes Reveals Hidden Associations with Chronic Diseases.</title>
        <authorList>
            <person name="Tisza M.J."/>
            <person name="Buck C.B."/>
        </authorList>
    </citation>
    <scope>NUCLEOTIDE SEQUENCE</scope>
    <source>
        <strain evidence="2">CtCUc43</strain>
    </source>
</reference>
<protein>
    <submittedName>
        <fullName evidence="2">Uncharacterized protein</fullName>
    </submittedName>
</protein>
<evidence type="ECO:0000256" key="1">
    <source>
        <dbReference type="SAM" id="MobiDB-lite"/>
    </source>
</evidence>
<accession>A0A8S5QK06</accession>
<evidence type="ECO:0000313" key="2">
    <source>
        <dbReference type="EMBL" id="DAE19155.1"/>
    </source>
</evidence>
<dbReference type="EMBL" id="BK015668">
    <property type="protein sequence ID" value="DAE19155.1"/>
    <property type="molecule type" value="Genomic_DNA"/>
</dbReference>
<feature type="region of interest" description="Disordered" evidence="1">
    <location>
        <begin position="151"/>
        <end position="180"/>
    </location>
</feature>
<proteinExistence type="predicted"/>
<feature type="compositionally biased region" description="Polar residues" evidence="1">
    <location>
        <begin position="158"/>
        <end position="168"/>
    </location>
</feature>
<organism evidence="2">
    <name type="scientific">Siphoviridae sp. ctCUc43</name>
    <dbReference type="NCBI Taxonomy" id="2825379"/>
    <lineage>
        <taxon>Viruses</taxon>
        <taxon>Duplodnaviria</taxon>
        <taxon>Heunggongvirae</taxon>
        <taxon>Uroviricota</taxon>
        <taxon>Caudoviricetes</taxon>
    </lineage>
</organism>
<sequence>MLIIKVPQTELFDPKTETFNYLPETILKLEHSLISISKWESRWHKAYLKPDQNRTVAETLDYVRCMSLTPVDLQTVSRLGPKDFETIQAYINEQSTATTVKHIGGPKHSNQTVTSELIYAWMTELRIPWEAQKWHLSRLMTLIDVMNERQKPQKKMSRAQTAKQNTAINAARRAKYNTRG</sequence>
<name>A0A8S5QK06_9CAUD</name>